<reference evidence="4" key="2">
    <citation type="submission" date="2019-02" db="EMBL/GenBank/DDBJ databases">
        <title>Opniocepnalus argus Var Kimnra genome.</title>
        <authorList>
            <person name="Zhou C."/>
            <person name="Xiao S."/>
        </authorList>
    </citation>
    <scope>NUCLEOTIDE SEQUENCE [LARGE SCALE GENOMIC DNA]</scope>
</reference>
<evidence type="ECO:0000313" key="4">
    <source>
        <dbReference type="Proteomes" id="UP000503349"/>
    </source>
</evidence>
<dbReference type="GO" id="GO:0030246">
    <property type="term" value="F:carbohydrate binding"/>
    <property type="evidence" value="ECO:0007669"/>
    <property type="project" value="UniProtKB-KW"/>
</dbReference>
<name>A0A6G1QGC3_CHAAH</name>
<dbReference type="InterPro" id="IPR050111">
    <property type="entry name" value="C-type_lectin/snaclec_domain"/>
</dbReference>
<proteinExistence type="predicted"/>
<feature type="domain" description="C-type lectin" evidence="2">
    <location>
        <begin position="51"/>
        <end position="170"/>
    </location>
</feature>
<keyword evidence="1" id="KW-1133">Transmembrane helix</keyword>
<sequence length="176" mass="20148">MMNSISPDTLTWLTFWTQMASGLHLIVVLCVTIGLWFAENAECHSDGWSRFDNRLYRFYNSPMEWSDAERFCTNFDANLATIQTPDIYNFIRGLVVRATGTNAETWVGGTDASKEGVWLWSSGARFTFNRWGPGEPNNLGGRENCMHINLRGQDFVNDANCDLRMPFVCVKRRMNL</sequence>
<reference evidence="3 4" key="1">
    <citation type="submission" date="2019-02" db="EMBL/GenBank/DDBJ databases">
        <title>Opniocepnalus argus genome.</title>
        <authorList>
            <person name="Zhou C."/>
            <person name="Xiao S."/>
        </authorList>
    </citation>
    <scope>NUCLEOTIDE SEQUENCE [LARGE SCALE GENOMIC DNA]</scope>
    <source>
        <strain evidence="3">OARG1902GOOAL</strain>
        <tissue evidence="3">Muscle</tissue>
    </source>
</reference>
<keyword evidence="4" id="KW-1185">Reference proteome</keyword>
<dbReference type="Proteomes" id="UP000503349">
    <property type="component" value="Chromosome 17"/>
</dbReference>
<dbReference type="InterPro" id="IPR016187">
    <property type="entry name" value="CTDL_fold"/>
</dbReference>
<dbReference type="SMART" id="SM00034">
    <property type="entry name" value="CLECT"/>
    <property type="match status" value="1"/>
</dbReference>
<dbReference type="Pfam" id="PF00059">
    <property type="entry name" value="Lectin_C"/>
    <property type="match status" value="1"/>
</dbReference>
<dbReference type="PROSITE" id="PS50041">
    <property type="entry name" value="C_TYPE_LECTIN_2"/>
    <property type="match status" value="1"/>
</dbReference>
<dbReference type="PRINTS" id="PR01504">
    <property type="entry name" value="PNCREATITSAP"/>
</dbReference>
<feature type="transmembrane region" description="Helical" evidence="1">
    <location>
        <begin position="12"/>
        <end position="37"/>
    </location>
</feature>
<keyword evidence="1" id="KW-0812">Transmembrane</keyword>
<dbReference type="CDD" id="cd00037">
    <property type="entry name" value="CLECT"/>
    <property type="match status" value="1"/>
</dbReference>
<dbReference type="Gene3D" id="3.10.100.10">
    <property type="entry name" value="Mannose-Binding Protein A, subunit A"/>
    <property type="match status" value="1"/>
</dbReference>
<dbReference type="PANTHER" id="PTHR22803">
    <property type="entry name" value="MANNOSE, PHOSPHOLIPASE, LECTIN RECEPTOR RELATED"/>
    <property type="match status" value="1"/>
</dbReference>
<dbReference type="EMBL" id="CM015728">
    <property type="protein sequence ID" value="KAF3701605.1"/>
    <property type="molecule type" value="Genomic_DNA"/>
</dbReference>
<evidence type="ECO:0000313" key="3">
    <source>
        <dbReference type="EMBL" id="KAF3701605.1"/>
    </source>
</evidence>
<dbReference type="SUPFAM" id="SSF56436">
    <property type="entry name" value="C-type lectin-like"/>
    <property type="match status" value="1"/>
</dbReference>
<dbReference type="InterPro" id="IPR001304">
    <property type="entry name" value="C-type_lectin-like"/>
</dbReference>
<keyword evidence="1" id="KW-0472">Membrane</keyword>
<protein>
    <submittedName>
        <fullName evidence="3">Galactose-specific lectin nattectin</fullName>
    </submittedName>
</protein>
<accession>A0A6G1QGC3</accession>
<keyword evidence="3" id="KW-0430">Lectin</keyword>
<evidence type="ECO:0000256" key="1">
    <source>
        <dbReference type="SAM" id="Phobius"/>
    </source>
</evidence>
<evidence type="ECO:0000259" key="2">
    <source>
        <dbReference type="PROSITE" id="PS50041"/>
    </source>
</evidence>
<dbReference type="AlphaFoldDB" id="A0A6G1QGC3"/>
<organism evidence="3 4">
    <name type="scientific">Channa argus</name>
    <name type="common">Northern snakehead</name>
    <name type="synonym">Ophicephalus argus</name>
    <dbReference type="NCBI Taxonomy" id="215402"/>
    <lineage>
        <taxon>Eukaryota</taxon>
        <taxon>Metazoa</taxon>
        <taxon>Chordata</taxon>
        <taxon>Craniata</taxon>
        <taxon>Vertebrata</taxon>
        <taxon>Euteleostomi</taxon>
        <taxon>Actinopterygii</taxon>
        <taxon>Neopterygii</taxon>
        <taxon>Teleostei</taxon>
        <taxon>Neoteleostei</taxon>
        <taxon>Acanthomorphata</taxon>
        <taxon>Anabantaria</taxon>
        <taxon>Anabantiformes</taxon>
        <taxon>Channoidei</taxon>
        <taxon>Channidae</taxon>
        <taxon>Channa</taxon>
    </lineage>
</organism>
<dbReference type="InterPro" id="IPR016186">
    <property type="entry name" value="C-type_lectin-like/link_sf"/>
</dbReference>
<gene>
    <name evidence="3" type="ORF">EXN66_Car017293</name>
</gene>